<keyword evidence="4" id="KW-0106">Calcium</keyword>
<name>A0ABZ0WAU8_9BACT</name>
<comment type="cofactor">
    <cofactor evidence="1">
        <name>Ca(2+)</name>
        <dbReference type="ChEBI" id="CHEBI:29108"/>
    </cofactor>
</comment>
<dbReference type="PANTHER" id="PTHR35803:SF2">
    <property type="entry name" value="RETAINING ALPHA-GALACTOSIDASE"/>
    <property type="match status" value="1"/>
</dbReference>
<feature type="domain" description="Glycosyl-hydrolase 97 N-terminal" evidence="7">
    <location>
        <begin position="70"/>
        <end position="313"/>
    </location>
</feature>
<dbReference type="InterPro" id="IPR029483">
    <property type="entry name" value="GH97_C"/>
</dbReference>
<evidence type="ECO:0000313" key="9">
    <source>
        <dbReference type="EMBL" id="WQD39627.1"/>
    </source>
</evidence>
<evidence type="ECO:0000313" key="10">
    <source>
        <dbReference type="Proteomes" id="UP001325680"/>
    </source>
</evidence>
<dbReference type="InterPro" id="IPR013780">
    <property type="entry name" value="Glyco_hydro_b"/>
</dbReference>
<dbReference type="Proteomes" id="UP001325680">
    <property type="component" value="Chromosome"/>
</dbReference>
<dbReference type="Pfam" id="PF14509">
    <property type="entry name" value="GH97_C"/>
    <property type="match status" value="1"/>
</dbReference>
<dbReference type="InterPro" id="IPR017853">
    <property type="entry name" value="GH"/>
</dbReference>
<dbReference type="Pfam" id="PF14508">
    <property type="entry name" value="GH97_N"/>
    <property type="match status" value="1"/>
</dbReference>
<dbReference type="InterPro" id="IPR019563">
    <property type="entry name" value="GH97_catalytic"/>
</dbReference>
<dbReference type="Gene3D" id="2.70.98.10">
    <property type="match status" value="1"/>
</dbReference>
<dbReference type="GO" id="GO:0016787">
    <property type="term" value="F:hydrolase activity"/>
    <property type="evidence" value="ECO:0007669"/>
    <property type="project" value="UniProtKB-KW"/>
</dbReference>
<dbReference type="RefSeq" id="WP_245957561.1">
    <property type="nucleotide sequence ID" value="NZ_CP139960.1"/>
</dbReference>
<evidence type="ECO:0000259" key="6">
    <source>
        <dbReference type="Pfam" id="PF10566"/>
    </source>
</evidence>
<protein>
    <submittedName>
        <fullName evidence="9">Glycoside hydrolase family 97 catalytic domain-containing protein</fullName>
    </submittedName>
</protein>
<proteinExistence type="predicted"/>
<keyword evidence="3 9" id="KW-0378">Hydrolase</keyword>
<feature type="domain" description="Glycosyl-hydrolase 97 C-terminal oligomerisation" evidence="8">
    <location>
        <begin position="567"/>
        <end position="659"/>
    </location>
</feature>
<dbReference type="InterPro" id="IPR052720">
    <property type="entry name" value="Glycosyl_hydrolase_97"/>
</dbReference>
<dbReference type="Pfam" id="PF10566">
    <property type="entry name" value="Glyco_hydro_97"/>
    <property type="match status" value="1"/>
</dbReference>
<keyword evidence="10" id="KW-1185">Reference proteome</keyword>
<dbReference type="InterPro" id="IPR029486">
    <property type="entry name" value="GH97_N"/>
</dbReference>
<sequence length="681" mass="76583">MKIFFVPASENNRYTMKHAGWIYSFIKFKRLLDAACIFHARRMVRVVVLSIAIILTTSITGHSTEQRLTLESPSGSLIVQVIKNEQGAFYTVLKDAQPLIHNSDLGLSIAGLPLINPKALPELIETGDVQVSLNLLKNNYRERAISYKRYQVRLGKAIIEFAVFDNGCAFRYHLPKGQLYITGEQTSFVLEGNRPVWFFERANNWKLKSYAGLWQQTRLDSLDKISPTGPVQGKPLIVQLPGPQYLFITEAALYNYSGMRLRARKNSLLVDFTEGEAGFYVNSPAGSFTPWRVIGWAADLDGLANQCVVAALNPAPDKKLFKNTNYIKPGKSAWSWISRDENYLDPANEKKIIDAAAQLHYDYTLIDDGWEQAWVNKWEVLNDLVAYGKKNNIQLWVWKDSKFLRDSVYRNAFLDTLSRLGVAGIKIDFMNSEAKELIDFEINFLKAAARKNLMVNFHGCHASTGEFRTFPNEMTREGVRGVELNIMNEPIPAWHNTALPFTRFMVGPADYTPGFFSNKGPTTLTHQLALLYLLESPFQCIAENPVKLVNDPLYKAIVPFIRDLPATWDSSIVLSQSQIGGCAVIAKRSGNDWYVAAINGQDKELVIDPDLSFIKQLSKYKATHITDKDNRFSVAAIPSADLTSLSLKLAPHGGWLLRLTGNAATRSSRRDSLIKSKSLNP</sequence>
<dbReference type="Gene3D" id="2.60.40.1180">
    <property type="entry name" value="Golgi alpha-mannosidase II"/>
    <property type="match status" value="1"/>
</dbReference>
<reference evidence="9 10" key="1">
    <citation type="submission" date="2023-12" db="EMBL/GenBank/DDBJ databases">
        <title>Genome sequencing and assembly of bacterial species from a model synthetic community.</title>
        <authorList>
            <person name="Hogle S.L."/>
        </authorList>
    </citation>
    <scope>NUCLEOTIDE SEQUENCE [LARGE SCALE GENOMIC DNA]</scope>
    <source>
        <strain evidence="9 10">HAMBI_3031</strain>
    </source>
</reference>
<feature type="domain" description="Glycosyl-hydrolase 97 catalytic" evidence="6">
    <location>
        <begin position="339"/>
        <end position="479"/>
    </location>
</feature>
<accession>A0ABZ0WAU8</accession>
<dbReference type="EMBL" id="CP139960">
    <property type="protein sequence ID" value="WQD39627.1"/>
    <property type="molecule type" value="Genomic_DNA"/>
</dbReference>
<evidence type="ECO:0000256" key="1">
    <source>
        <dbReference type="ARBA" id="ARBA00001913"/>
    </source>
</evidence>
<evidence type="ECO:0000259" key="8">
    <source>
        <dbReference type="Pfam" id="PF14509"/>
    </source>
</evidence>
<evidence type="ECO:0000256" key="5">
    <source>
        <dbReference type="ARBA" id="ARBA00023295"/>
    </source>
</evidence>
<evidence type="ECO:0000259" key="7">
    <source>
        <dbReference type="Pfam" id="PF14508"/>
    </source>
</evidence>
<gene>
    <name evidence="9" type="ORF">U0035_05635</name>
</gene>
<dbReference type="InterPro" id="IPR014718">
    <property type="entry name" value="GH-type_carb-bd"/>
</dbReference>
<dbReference type="Gene3D" id="3.20.20.70">
    <property type="entry name" value="Aldolase class I"/>
    <property type="match status" value="1"/>
</dbReference>
<dbReference type="PANTHER" id="PTHR35803">
    <property type="entry name" value="GLUCAN 1,4-ALPHA-GLUCOSIDASE SUSB-RELATED"/>
    <property type="match status" value="1"/>
</dbReference>
<evidence type="ECO:0000256" key="2">
    <source>
        <dbReference type="ARBA" id="ARBA00011245"/>
    </source>
</evidence>
<keyword evidence="5" id="KW-0326">Glycosidase</keyword>
<comment type="subunit">
    <text evidence="2">Monomer.</text>
</comment>
<evidence type="ECO:0000256" key="4">
    <source>
        <dbReference type="ARBA" id="ARBA00022837"/>
    </source>
</evidence>
<dbReference type="InterPro" id="IPR013785">
    <property type="entry name" value="Aldolase_TIM"/>
</dbReference>
<dbReference type="SUPFAM" id="SSF51445">
    <property type="entry name" value="(Trans)glycosidases"/>
    <property type="match status" value="1"/>
</dbReference>
<organism evidence="9 10">
    <name type="scientific">Niabella yanshanensis</name>
    <dbReference type="NCBI Taxonomy" id="577386"/>
    <lineage>
        <taxon>Bacteria</taxon>
        <taxon>Pseudomonadati</taxon>
        <taxon>Bacteroidota</taxon>
        <taxon>Chitinophagia</taxon>
        <taxon>Chitinophagales</taxon>
        <taxon>Chitinophagaceae</taxon>
        <taxon>Niabella</taxon>
    </lineage>
</organism>
<evidence type="ECO:0000256" key="3">
    <source>
        <dbReference type="ARBA" id="ARBA00022801"/>
    </source>
</evidence>